<feature type="region of interest" description="Disordered" evidence="6">
    <location>
        <begin position="648"/>
        <end position="738"/>
    </location>
</feature>
<dbReference type="KEGG" id="rhs:A3Q41_05034"/>
<reference evidence="10" key="2">
    <citation type="submission" date="2016-04" db="EMBL/GenBank/DDBJ databases">
        <title>Complete Genome and Plasmid Sequences for Rhodococcus fascians D188 and Draft Sequences for Rhodococcus spp. Isolates PBTS 1 and PBTS 2.</title>
        <authorList>
            <person name="Stamer R."/>
            <person name="Vereecke D."/>
            <person name="Zhang Y."/>
            <person name="Schilkey F."/>
            <person name="Devitt N."/>
            <person name="Randall J."/>
        </authorList>
    </citation>
    <scope>NUCLEOTIDE SEQUENCE [LARGE SCALE GENOMIC DNA]</scope>
    <source>
        <strain evidence="10">PBTS2</strain>
        <plasmid evidence="10">unnamed1</plasmid>
    </source>
</reference>
<dbReference type="InterPro" id="IPR032689">
    <property type="entry name" value="TraG-D_C"/>
</dbReference>
<dbReference type="PANTHER" id="PTHR37937">
    <property type="entry name" value="CONJUGATIVE TRANSFER: DNA TRANSPORT"/>
    <property type="match status" value="1"/>
</dbReference>
<evidence type="ECO:0000256" key="6">
    <source>
        <dbReference type="SAM" id="MobiDB-lite"/>
    </source>
</evidence>
<evidence type="ECO:0000256" key="1">
    <source>
        <dbReference type="ARBA" id="ARBA00004651"/>
    </source>
</evidence>
<evidence type="ECO:0000259" key="8">
    <source>
        <dbReference type="Pfam" id="PF12696"/>
    </source>
</evidence>
<keyword evidence="2" id="KW-1003">Cell membrane</keyword>
<accession>A0A143QTH7</accession>
<keyword evidence="9" id="KW-0614">Plasmid</keyword>
<keyword evidence="3 7" id="KW-0812">Transmembrane</keyword>
<feature type="transmembrane region" description="Helical" evidence="7">
    <location>
        <begin position="70"/>
        <end position="93"/>
    </location>
</feature>
<dbReference type="CDD" id="cd01127">
    <property type="entry name" value="TrwB_TraG_TraD_VirD4"/>
    <property type="match status" value="1"/>
</dbReference>
<dbReference type="GO" id="GO:0005886">
    <property type="term" value="C:plasma membrane"/>
    <property type="evidence" value="ECO:0007669"/>
    <property type="project" value="UniProtKB-SubCell"/>
</dbReference>
<evidence type="ECO:0000256" key="5">
    <source>
        <dbReference type="ARBA" id="ARBA00023136"/>
    </source>
</evidence>
<dbReference type="Gene3D" id="3.40.50.300">
    <property type="entry name" value="P-loop containing nucleotide triphosphate hydrolases"/>
    <property type="match status" value="1"/>
</dbReference>
<feature type="compositionally biased region" description="Basic and acidic residues" evidence="6">
    <location>
        <begin position="727"/>
        <end position="738"/>
    </location>
</feature>
<dbReference type="PANTHER" id="PTHR37937:SF1">
    <property type="entry name" value="CONJUGATIVE TRANSFER: DNA TRANSPORT"/>
    <property type="match status" value="1"/>
</dbReference>
<keyword evidence="4 7" id="KW-1133">Transmembrane helix</keyword>
<feature type="domain" description="TraD/TraG TraM recognition site" evidence="8">
    <location>
        <begin position="492"/>
        <end position="611"/>
    </location>
</feature>
<dbReference type="RefSeq" id="WP_063217001.1">
    <property type="nucleotide sequence ID" value="NZ_CP015221.1"/>
</dbReference>
<evidence type="ECO:0000313" key="10">
    <source>
        <dbReference type="Proteomes" id="UP000076038"/>
    </source>
</evidence>
<keyword evidence="5 7" id="KW-0472">Membrane</keyword>
<dbReference type="InterPro" id="IPR027417">
    <property type="entry name" value="P-loop_NTPase"/>
</dbReference>
<feature type="compositionally biased region" description="Acidic residues" evidence="6">
    <location>
        <begin position="259"/>
        <end position="276"/>
    </location>
</feature>
<dbReference type="OrthoDB" id="226701at2"/>
<reference evidence="9 10" key="1">
    <citation type="journal article" date="2016" name="Genome Announc.">
        <title>Complete Genome and Plasmid Sequences for Rhodococcus fascians D188 and Draft Sequences for Rhodococcus Isolates PBTS 1 and PBTS 2.</title>
        <authorList>
            <person name="Stamler R.A."/>
            <person name="Vereecke D."/>
            <person name="Zhang Y."/>
            <person name="Schilkey F."/>
            <person name="Devitt N."/>
            <person name="Randall J.J."/>
        </authorList>
    </citation>
    <scope>NUCLEOTIDE SEQUENCE [LARGE SCALE GENOMIC DNA]</scope>
    <source>
        <strain evidence="9 10">PBTS2</strain>
        <plasmid evidence="9">unnamed1</plasmid>
    </source>
</reference>
<dbReference type="SUPFAM" id="SSF52540">
    <property type="entry name" value="P-loop containing nucleoside triphosphate hydrolases"/>
    <property type="match status" value="1"/>
</dbReference>
<evidence type="ECO:0000256" key="7">
    <source>
        <dbReference type="SAM" id="Phobius"/>
    </source>
</evidence>
<sequence length="738" mass="79902">MNNDVKDPTTDTAGTWLLGGIAGAAVLIGGGAAVSLHLGSALSDTDQSVPANPADVISQLYTGDLVWPTGATVVATFFALVLIVLLVTTGLFWRRRRNRKTHIDDAARYMGSARDMKDLSEKAACSHAASIGTDFPDGTVPGIYLGRMVHGGMKLYSTVEMTSVDIWGPRSGKTTSRVVPAILSAFGVVVTTSNKRDVLDITRVFRARSGRVWVFDPQAVANEAPRFYWDPIAWVRSSAATAETAEALATVSLTKTEPEIDEDGDGFVDTAPDGDSDAPASDDTAGTVFGLDYVEEMGLTETEQHELSLRGGWELKASKLAHQFAISADGDAAKKTDFFDAMGEDLLTGLIITAAVAERPLPEIYRWAGKPENREALTILEDDGRFPDIAAGLRAHYNETPKTRSNIFATARKMVNCLKFRTIHPWVMKMSENDTRPSFDADAFAASDADSLYLLSKEDIGSAGPLVTAFTIAVSDALVARAVREGGRLSRPALFALDEAANVVRWDELPSLYSHYGSRGLMLMTILQSWSQGEACWGKEGMRKLFGAANIRIYGGGDVVDDDRFVENMSTAIGDHYEITGSVSQTSSGRTVSRQRSTVRTLPVKDIESWPRKRALVRVSGQRPVIVETTPWYEGPYAELVNALNKGTPLPEARLTPRQRTAQWWAKRGRTDDDSIDAEVDSVEITTSTDAPSLPLSTAGPSLRKASGLRYDPSDPTAPRAGQSTVSHRDSDAVRTQS</sequence>
<keyword evidence="10" id="KW-1185">Reference proteome</keyword>
<feature type="transmembrane region" description="Helical" evidence="7">
    <location>
        <begin position="16"/>
        <end position="38"/>
    </location>
</feature>
<comment type="subcellular location">
    <subcellularLocation>
        <location evidence="1">Cell membrane</location>
        <topology evidence="1">Multi-pass membrane protein</topology>
    </subcellularLocation>
</comment>
<feature type="compositionally biased region" description="Polar residues" evidence="6">
    <location>
        <begin position="684"/>
        <end position="700"/>
    </location>
</feature>
<proteinExistence type="predicted"/>
<dbReference type="Proteomes" id="UP000076038">
    <property type="component" value="Plasmid unnamed1"/>
</dbReference>
<dbReference type="Pfam" id="PF12696">
    <property type="entry name" value="TraG-D_C"/>
    <property type="match status" value="1"/>
</dbReference>
<evidence type="ECO:0000313" key="9">
    <source>
        <dbReference type="EMBL" id="AMY26289.1"/>
    </source>
</evidence>
<geneLocation type="plasmid" evidence="9 10">
    <name>unnamed1</name>
</geneLocation>
<protein>
    <recommendedName>
        <fullName evidence="8">TraD/TraG TraM recognition site domain-containing protein</fullName>
    </recommendedName>
</protein>
<gene>
    <name evidence="9" type="ORF">A3Q41_05034</name>
</gene>
<name>A0A143QTH7_RHOFA</name>
<dbReference type="InterPro" id="IPR051539">
    <property type="entry name" value="T4SS-coupling_protein"/>
</dbReference>
<dbReference type="AlphaFoldDB" id="A0A143QTH7"/>
<feature type="region of interest" description="Disordered" evidence="6">
    <location>
        <begin position="258"/>
        <end position="284"/>
    </location>
</feature>
<dbReference type="EMBL" id="CP015221">
    <property type="protein sequence ID" value="AMY26289.1"/>
    <property type="molecule type" value="Genomic_DNA"/>
</dbReference>
<evidence type="ECO:0000256" key="4">
    <source>
        <dbReference type="ARBA" id="ARBA00022989"/>
    </source>
</evidence>
<dbReference type="PATRIC" id="fig|1653479.3.peg.5104"/>
<evidence type="ECO:0000256" key="2">
    <source>
        <dbReference type="ARBA" id="ARBA00022475"/>
    </source>
</evidence>
<evidence type="ECO:0000256" key="3">
    <source>
        <dbReference type="ARBA" id="ARBA00022692"/>
    </source>
</evidence>
<organism evidence="9 10">
    <name type="scientific">Rhodococcoides fascians</name>
    <name type="common">Rhodococcus fascians</name>
    <dbReference type="NCBI Taxonomy" id="1828"/>
    <lineage>
        <taxon>Bacteria</taxon>
        <taxon>Bacillati</taxon>
        <taxon>Actinomycetota</taxon>
        <taxon>Actinomycetes</taxon>
        <taxon>Mycobacteriales</taxon>
        <taxon>Nocardiaceae</taxon>
        <taxon>Rhodococcoides</taxon>
    </lineage>
</organism>